<dbReference type="InterPro" id="IPR018060">
    <property type="entry name" value="HTH_AraC"/>
</dbReference>
<name>A0A846QXD7_9FLAO</name>
<dbReference type="AlphaFoldDB" id="A0A846QXD7"/>
<evidence type="ECO:0000313" key="5">
    <source>
        <dbReference type="EMBL" id="NJB70903.1"/>
    </source>
</evidence>
<dbReference type="PANTHER" id="PTHR47893">
    <property type="entry name" value="REGULATORY PROTEIN PCHR"/>
    <property type="match status" value="1"/>
</dbReference>
<dbReference type="InterPro" id="IPR009057">
    <property type="entry name" value="Homeodomain-like_sf"/>
</dbReference>
<dbReference type="PRINTS" id="PR00032">
    <property type="entry name" value="HTHARAC"/>
</dbReference>
<dbReference type="InterPro" id="IPR018062">
    <property type="entry name" value="HTH_AraC-typ_CS"/>
</dbReference>
<dbReference type="InterPro" id="IPR053142">
    <property type="entry name" value="PchR_regulatory_protein"/>
</dbReference>
<dbReference type="GO" id="GO:0003700">
    <property type="term" value="F:DNA-binding transcription factor activity"/>
    <property type="evidence" value="ECO:0007669"/>
    <property type="project" value="InterPro"/>
</dbReference>
<feature type="domain" description="HTH araC/xylS-type" evidence="4">
    <location>
        <begin position="231"/>
        <end position="328"/>
    </location>
</feature>
<keyword evidence="2 5" id="KW-0238">DNA-binding</keyword>
<proteinExistence type="predicted"/>
<accession>A0A846QXD7</accession>
<keyword evidence="6" id="KW-1185">Reference proteome</keyword>
<reference evidence="5 6" key="1">
    <citation type="submission" date="2020-03" db="EMBL/GenBank/DDBJ databases">
        <title>Genomic Encyclopedia of Type Strains, Phase IV (KMG-IV): sequencing the most valuable type-strain genomes for metagenomic binning, comparative biology and taxonomic classification.</title>
        <authorList>
            <person name="Goeker M."/>
        </authorList>
    </citation>
    <scope>NUCLEOTIDE SEQUENCE [LARGE SCALE GENOMIC DNA]</scope>
    <source>
        <strain evidence="5 6">DSM 29762</strain>
    </source>
</reference>
<dbReference type="SMART" id="SM00342">
    <property type="entry name" value="HTH_ARAC"/>
    <property type="match status" value="1"/>
</dbReference>
<evidence type="ECO:0000256" key="3">
    <source>
        <dbReference type="ARBA" id="ARBA00023163"/>
    </source>
</evidence>
<sequence length="328" mass="37558">MEATLKSDIFKNSIYRKKYTKDFLTKKLIENSIIVDTPQVTGVIQELQLNGMFVVMNTMDAPEGYSIKVLNDFPMFKLHFEIAGNYSYTHKEQHKPFVQIPDFHCNLFYLPRTNGLLEYKGSPRRTLEIIFTPGLIKKLAGDNYNELLKKINNVIEKDKPYVFWKQPRPISSEFGQILEDIIACPLTGHLKKTYTQSKITTLLVDLLVEANGKAKPSTKINIPKTDIAGLQIVEHHIKSNLNKTLPIKELAIIAGFNASKLKRDFKLVYGTTLFKYITRLRMEKASVLIRNEGLPIAQVAYEVGYTNPQHFTNAFKRTLGYLPSKLKK</sequence>
<organism evidence="5 6">
    <name type="scientific">Saonia flava</name>
    <dbReference type="NCBI Taxonomy" id="523696"/>
    <lineage>
        <taxon>Bacteria</taxon>
        <taxon>Pseudomonadati</taxon>
        <taxon>Bacteroidota</taxon>
        <taxon>Flavobacteriia</taxon>
        <taxon>Flavobacteriales</taxon>
        <taxon>Flavobacteriaceae</taxon>
        <taxon>Saonia</taxon>
    </lineage>
</organism>
<dbReference type="SUPFAM" id="SSF46689">
    <property type="entry name" value="Homeodomain-like"/>
    <property type="match status" value="2"/>
</dbReference>
<dbReference type="InterPro" id="IPR020449">
    <property type="entry name" value="Tscrpt_reg_AraC-type_HTH"/>
</dbReference>
<dbReference type="PROSITE" id="PS01124">
    <property type="entry name" value="HTH_ARAC_FAMILY_2"/>
    <property type="match status" value="1"/>
</dbReference>
<dbReference type="PROSITE" id="PS00041">
    <property type="entry name" value="HTH_ARAC_FAMILY_1"/>
    <property type="match status" value="1"/>
</dbReference>
<evidence type="ECO:0000259" key="4">
    <source>
        <dbReference type="PROSITE" id="PS01124"/>
    </source>
</evidence>
<evidence type="ECO:0000256" key="1">
    <source>
        <dbReference type="ARBA" id="ARBA00023015"/>
    </source>
</evidence>
<dbReference type="Pfam" id="PF12833">
    <property type="entry name" value="HTH_18"/>
    <property type="match status" value="1"/>
</dbReference>
<evidence type="ECO:0000256" key="2">
    <source>
        <dbReference type="ARBA" id="ARBA00023125"/>
    </source>
</evidence>
<dbReference type="EMBL" id="JAATJJ010000001">
    <property type="protein sequence ID" value="NJB70903.1"/>
    <property type="molecule type" value="Genomic_DNA"/>
</dbReference>
<keyword evidence="1" id="KW-0805">Transcription regulation</keyword>
<keyword evidence="3" id="KW-0804">Transcription</keyword>
<dbReference type="GO" id="GO:0043565">
    <property type="term" value="F:sequence-specific DNA binding"/>
    <property type="evidence" value="ECO:0007669"/>
    <property type="project" value="InterPro"/>
</dbReference>
<comment type="caution">
    <text evidence="5">The sequence shown here is derived from an EMBL/GenBank/DDBJ whole genome shotgun (WGS) entry which is preliminary data.</text>
</comment>
<gene>
    <name evidence="5" type="ORF">GGR42_001365</name>
</gene>
<evidence type="ECO:0000313" key="6">
    <source>
        <dbReference type="Proteomes" id="UP000590442"/>
    </source>
</evidence>
<dbReference type="Gene3D" id="1.10.10.60">
    <property type="entry name" value="Homeodomain-like"/>
    <property type="match status" value="1"/>
</dbReference>
<dbReference type="PANTHER" id="PTHR47893:SF1">
    <property type="entry name" value="REGULATORY PROTEIN PCHR"/>
    <property type="match status" value="1"/>
</dbReference>
<protein>
    <submittedName>
        <fullName evidence="5">AraC-like DNA-binding protein</fullName>
    </submittedName>
</protein>
<dbReference type="Proteomes" id="UP000590442">
    <property type="component" value="Unassembled WGS sequence"/>
</dbReference>
<dbReference type="RefSeq" id="WP_167962170.1">
    <property type="nucleotide sequence ID" value="NZ_JAATJJ010000001.1"/>
</dbReference>